<dbReference type="PANTHER" id="PTHR30627">
    <property type="entry name" value="PEPTIDOGLYCAN D,D-TRANSPEPTIDASE"/>
    <property type="match status" value="1"/>
</dbReference>
<name>A0A1D7ZYF0_LIMFE</name>
<dbReference type="InterPro" id="IPR036138">
    <property type="entry name" value="PBP_dimer_sf"/>
</dbReference>
<dbReference type="SUPFAM" id="SSF56519">
    <property type="entry name" value="Penicillin binding protein dimerisation domain"/>
    <property type="match status" value="1"/>
</dbReference>
<protein>
    <submittedName>
        <fullName evidence="6">Penicillin-binding protein 1</fullName>
        <ecNumber evidence="6">2.4.1.129</ecNumber>
    </submittedName>
</protein>
<dbReference type="EC" id="2.4.1.129" evidence="6"/>
<evidence type="ECO:0000259" key="5">
    <source>
        <dbReference type="PROSITE" id="PS51178"/>
    </source>
</evidence>
<organism evidence="6 7">
    <name type="scientific">Limosilactobacillus fermentum</name>
    <name type="common">Lactobacillus fermentum</name>
    <dbReference type="NCBI Taxonomy" id="1613"/>
    <lineage>
        <taxon>Bacteria</taxon>
        <taxon>Bacillati</taxon>
        <taxon>Bacillota</taxon>
        <taxon>Bacilli</taxon>
        <taxon>Lactobacillales</taxon>
        <taxon>Lactobacillaceae</taxon>
        <taxon>Limosilactobacillus</taxon>
    </lineage>
</organism>
<dbReference type="Pfam" id="PF03793">
    <property type="entry name" value="PASTA"/>
    <property type="match status" value="2"/>
</dbReference>
<dbReference type="GO" id="GO:0016757">
    <property type="term" value="F:glycosyltransferase activity"/>
    <property type="evidence" value="ECO:0007669"/>
    <property type="project" value="UniProtKB-KW"/>
</dbReference>
<dbReference type="SUPFAM" id="SSF56601">
    <property type="entry name" value="beta-lactamase/transpeptidase-like"/>
    <property type="match status" value="1"/>
</dbReference>
<accession>A0A1D7ZYF0</accession>
<dbReference type="PANTHER" id="PTHR30627:SF26">
    <property type="entry name" value="PENICILLIN-BINDING PROTEIN 2B"/>
    <property type="match status" value="1"/>
</dbReference>
<dbReference type="SUPFAM" id="SSF54184">
    <property type="entry name" value="Penicillin-binding protein 2x (pbp-2x), c-terminal domain"/>
    <property type="match status" value="2"/>
</dbReference>
<dbReference type="SMART" id="SM00740">
    <property type="entry name" value="PASTA"/>
    <property type="match status" value="2"/>
</dbReference>
<dbReference type="Pfam" id="PF03717">
    <property type="entry name" value="PBP_dimer"/>
    <property type="match status" value="1"/>
</dbReference>
<dbReference type="AlphaFoldDB" id="A0A1D7ZYF0"/>
<dbReference type="Pfam" id="PF00905">
    <property type="entry name" value="Transpeptidase"/>
    <property type="match status" value="1"/>
</dbReference>
<dbReference type="PROSITE" id="PS51178">
    <property type="entry name" value="PASTA"/>
    <property type="match status" value="1"/>
</dbReference>
<dbReference type="Gene3D" id="3.40.710.10">
    <property type="entry name" value="DD-peptidase/beta-lactamase superfamily"/>
    <property type="match status" value="1"/>
</dbReference>
<comment type="subcellular location">
    <subcellularLocation>
        <location evidence="1">Cell membrane</location>
        <topology evidence="1">Single-pass membrane protein</topology>
    </subcellularLocation>
</comment>
<dbReference type="InterPro" id="IPR050515">
    <property type="entry name" value="Beta-lactam/transpept"/>
</dbReference>
<evidence type="ECO:0000256" key="3">
    <source>
        <dbReference type="ARBA" id="ARBA00023136"/>
    </source>
</evidence>
<evidence type="ECO:0000313" key="6">
    <source>
        <dbReference type="EMBL" id="AOR74884.1"/>
    </source>
</evidence>
<keyword evidence="6" id="KW-0328">Glycosyltransferase</keyword>
<feature type="transmembrane region" description="Helical" evidence="4">
    <location>
        <begin position="21"/>
        <end position="46"/>
    </location>
</feature>
<dbReference type="RefSeq" id="WP_069776089.1">
    <property type="nucleotide sequence ID" value="NZ_CP017151.1"/>
</dbReference>
<proteinExistence type="inferred from homology"/>
<dbReference type="PATRIC" id="fig|1613.112.peg.1500"/>
<dbReference type="InterPro" id="IPR001460">
    <property type="entry name" value="PCN-bd_Tpept"/>
</dbReference>
<evidence type="ECO:0000256" key="1">
    <source>
        <dbReference type="ARBA" id="ARBA00004162"/>
    </source>
</evidence>
<dbReference type="GO" id="GO:0008658">
    <property type="term" value="F:penicillin binding"/>
    <property type="evidence" value="ECO:0007669"/>
    <property type="project" value="InterPro"/>
</dbReference>
<gene>
    <name evidence="6" type="ORF">LACFE_CDS1434</name>
</gene>
<keyword evidence="4" id="KW-0812">Transmembrane</keyword>
<feature type="domain" description="PASTA" evidence="5">
    <location>
        <begin position="599"/>
        <end position="660"/>
    </location>
</feature>
<dbReference type="CDD" id="cd06576">
    <property type="entry name" value="PASTA_Pbp2x-like_1"/>
    <property type="match status" value="1"/>
</dbReference>
<evidence type="ECO:0000313" key="7">
    <source>
        <dbReference type="Proteomes" id="UP000094714"/>
    </source>
</evidence>
<evidence type="ECO:0000256" key="2">
    <source>
        <dbReference type="ARBA" id="ARBA00007171"/>
    </source>
</evidence>
<dbReference type="Gene3D" id="3.90.1310.10">
    <property type="entry name" value="Penicillin-binding protein 2a (Domain 2)"/>
    <property type="match status" value="1"/>
</dbReference>
<reference evidence="6 7" key="1">
    <citation type="submission" date="2016-09" db="EMBL/GenBank/DDBJ databases">
        <title>Genome Sequence of the Lactobacillus fermentum strain NCC2970 (CNCM I-5068).</title>
        <authorList>
            <person name="Barretto C."/>
            <person name="Ngom-Bru C."/>
            <person name="Genevaz A."/>
            <person name="Fournier C."/>
            <person name="Moine D."/>
            <person name="Kassam M."/>
            <person name="Iltis A."/>
            <person name="Sagory-Zalkind P."/>
            <person name="Faucherand G."/>
            <person name="Descombes P."/>
            <person name="Duboux S."/>
        </authorList>
    </citation>
    <scope>NUCLEOTIDE SEQUENCE [LARGE SCALE GENOMIC DNA]</scope>
    <source>
        <strain evidence="6 7">NCC2970</strain>
    </source>
</reference>
<dbReference type="InterPro" id="IPR012338">
    <property type="entry name" value="Beta-lactam/transpept-like"/>
</dbReference>
<evidence type="ECO:0000256" key="4">
    <source>
        <dbReference type="SAM" id="Phobius"/>
    </source>
</evidence>
<dbReference type="GO" id="GO:0005886">
    <property type="term" value="C:plasma membrane"/>
    <property type="evidence" value="ECO:0007669"/>
    <property type="project" value="UniProtKB-SubCell"/>
</dbReference>
<dbReference type="CDD" id="cd06575">
    <property type="entry name" value="PASTA_Pbp2x-like_2"/>
    <property type="match status" value="1"/>
</dbReference>
<sequence>MDKRQQKKRTINGENRRNRKTFGMWFFLVAAIIFILFTVRFSYIAIFKDVQNHNLKSQAAKLYTSSQVIQAKRGTVYDADGNPIATDTSKYTVYAIIDSSYRSASGKALYVTNKKKTAKVLAKYLDLSEAQILKILSPSSKGIFQVQFGTAGSNLSVATMEKIKKANLPGINFTQIPAREYPEGNFASQLLGMTTLKNNTKTGTTQLVGDMGLEGYFNKQLTGTNGYRTVKQDVYGYQLADSSTKGRKVENGDNITTTLNNKVQHQMETLVSKVEKETQAEGITAIVMEAKTGKIVAATQRPNMKSETPSWTNALTQQTFEPGSTMKVLALAAAINSGNFDPNATYTSGTWSLGGGKITDWVTSGWGTITYKEGFYRSSNVGFAHVEQNMGAKTWMKYIRRFGLLKKVNVYGMGNETAGYTTFKGKLEQANTAYGQGITVNVMELMQAYTAIANNGKMVKPYWIEKVTDPNTGKTVKKLSTTVVGHPISASTAKQVRKYMEGVIYNKVGTGQSYKVSGYRIAGKTGTAQIAGTNGYETGTNDYIYSFAGFAPAKNPKYIIYLSMKKPKNLTKAAETYLSSISTPIIKYLLDQEKLKSEGQQGVVKVGNYVGKNAQTVQTSLAKKKLQVTVIGGNKKITAQSLTAGKEVIINSRLILKTSGEMTMPDVSGWSQADVAQLAQMMGLKLSLTGSGYASNQSISVGTPVKAGDSLKVAYTGK</sequence>
<keyword evidence="6" id="KW-0808">Transferase</keyword>
<keyword evidence="4" id="KW-1133">Transmembrane helix</keyword>
<dbReference type="Proteomes" id="UP000094714">
    <property type="component" value="Chromosome"/>
</dbReference>
<dbReference type="Gene3D" id="2.20.70.70">
    <property type="match status" value="1"/>
</dbReference>
<comment type="similarity">
    <text evidence="2">Belongs to the transpeptidase family.</text>
</comment>
<dbReference type="GO" id="GO:0071555">
    <property type="term" value="P:cell wall organization"/>
    <property type="evidence" value="ECO:0007669"/>
    <property type="project" value="TreeGrafter"/>
</dbReference>
<dbReference type="EMBL" id="CP017151">
    <property type="protein sequence ID" value="AOR74884.1"/>
    <property type="molecule type" value="Genomic_DNA"/>
</dbReference>
<dbReference type="InterPro" id="IPR005311">
    <property type="entry name" value="PBP_dimer"/>
</dbReference>
<dbReference type="InterPro" id="IPR005543">
    <property type="entry name" value="PASTA_dom"/>
</dbReference>
<keyword evidence="3 4" id="KW-0472">Membrane</keyword>
<dbReference type="Gene3D" id="3.30.70.2110">
    <property type="match status" value="1"/>
</dbReference>